<gene>
    <name evidence="7" type="ORF">WBA_LOCUS9944</name>
</gene>
<dbReference type="PROSITE" id="PS50059">
    <property type="entry name" value="FKBP_PPIASE"/>
    <property type="match status" value="1"/>
</dbReference>
<organism evidence="7 8">
    <name type="scientific">Wuchereria bancrofti</name>
    <dbReference type="NCBI Taxonomy" id="6293"/>
    <lineage>
        <taxon>Eukaryota</taxon>
        <taxon>Metazoa</taxon>
        <taxon>Ecdysozoa</taxon>
        <taxon>Nematoda</taxon>
        <taxon>Chromadorea</taxon>
        <taxon>Rhabditida</taxon>
        <taxon>Spirurina</taxon>
        <taxon>Spiruromorpha</taxon>
        <taxon>Filarioidea</taxon>
        <taxon>Onchocercidae</taxon>
        <taxon>Wuchereria</taxon>
    </lineage>
</organism>
<dbReference type="Pfam" id="PF00254">
    <property type="entry name" value="FKBP_C"/>
    <property type="match status" value="1"/>
</dbReference>
<comment type="catalytic activity">
    <reaction evidence="1 5">
        <text>[protein]-peptidylproline (omega=180) = [protein]-peptidylproline (omega=0)</text>
        <dbReference type="Rhea" id="RHEA:16237"/>
        <dbReference type="Rhea" id="RHEA-COMP:10747"/>
        <dbReference type="Rhea" id="RHEA-COMP:10748"/>
        <dbReference type="ChEBI" id="CHEBI:83833"/>
        <dbReference type="ChEBI" id="CHEBI:83834"/>
        <dbReference type="EC" id="5.2.1.8"/>
    </reaction>
</comment>
<dbReference type="EMBL" id="UYWW01010645">
    <property type="protein sequence ID" value="VDM17995.1"/>
    <property type="molecule type" value="Genomic_DNA"/>
</dbReference>
<reference evidence="7 8" key="1">
    <citation type="submission" date="2018-11" db="EMBL/GenBank/DDBJ databases">
        <authorList>
            <consortium name="Pathogen Informatics"/>
        </authorList>
    </citation>
    <scope>NUCLEOTIDE SEQUENCE [LARGE SCALE GENOMIC DNA]</scope>
</reference>
<evidence type="ECO:0000313" key="7">
    <source>
        <dbReference type="EMBL" id="VDM17995.1"/>
    </source>
</evidence>
<feature type="domain" description="PPIase FKBP-type" evidence="6">
    <location>
        <begin position="124"/>
        <end position="212"/>
    </location>
</feature>
<protein>
    <recommendedName>
        <fullName evidence="2 5">peptidylprolyl isomerase</fullName>
        <ecNumber evidence="2 5">5.2.1.8</ecNumber>
    </recommendedName>
</protein>
<keyword evidence="3 5" id="KW-0697">Rotamase</keyword>
<dbReference type="FunFam" id="3.10.50.40:FF:000025">
    <property type="entry name" value="Peptidylprolyl isomerase"/>
    <property type="match status" value="1"/>
</dbReference>
<keyword evidence="8" id="KW-1185">Reference proteome</keyword>
<dbReference type="EC" id="5.2.1.8" evidence="2 5"/>
<evidence type="ECO:0000256" key="2">
    <source>
        <dbReference type="ARBA" id="ARBA00013194"/>
    </source>
</evidence>
<dbReference type="OrthoDB" id="433738at2759"/>
<name>A0A3P7G945_WUCBA</name>
<evidence type="ECO:0000256" key="5">
    <source>
        <dbReference type="PROSITE-ProRule" id="PRU00277"/>
    </source>
</evidence>
<accession>A0A3P7G945</accession>
<evidence type="ECO:0000256" key="3">
    <source>
        <dbReference type="ARBA" id="ARBA00023110"/>
    </source>
</evidence>
<evidence type="ECO:0000313" key="8">
    <source>
        <dbReference type="Proteomes" id="UP000270924"/>
    </source>
</evidence>
<evidence type="ECO:0000256" key="1">
    <source>
        <dbReference type="ARBA" id="ARBA00000971"/>
    </source>
</evidence>
<dbReference type="SUPFAM" id="SSF54534">
    <property type="entry name" value="FKBP-like"/>
    <property type="match status" value="1"/>
</dbReference>
<dbReference type="PANTHER" id="PTHR10516:SF443">
    <property type="entry name" value="FK506-BINDING PROTEIN 59-RELATED"/>
    <property type="match status" value="1"/>
</dbReference>
<keyword evidence="4 5" id="KW-0413">Isomerase</keyword>
<dbReference type="InterPro" id="IPR050689">
    <property type="entry name" value="FKBP-type_PPIase"/>
</dbReference>
<dbReference type="InParanoid" id="A0A3P7G945"/>
<dbReference type="InterPro" id="IPR001179">
    <property type="entry name" value="PPIase_FKBP_dom"/>
</dbReference>
<dbReference type="InterPro" id="IPR046357">
    <property type="entry name" value="PPIase_dom_sf"/>
</dbReference>
<dbReference type="PANTHER" id="PTHR10516">
    <property type="entry name" value="PEPTIDYL-PROLYL CIS-TRANS ISOMERASE"/>
    <property type="match status" value="1"/>
</dbReference>
<dbReference type="AlphaFoldDB" id="A0A3P7G945"/>
<evidence type="ECO:0000259" key="6">
    <source>
        <dbReference type="PROSITE" id="PS50059"/>
    </source>
</evidence>
<sequence length="222" mass="24793">MIPDNLVQKPTRKEQIDQCQMLSQQMSYNPPLRIAVCLNFTTVQGSKRNRNLLEDSMSSPGQLRWGCAERGEYELASGNSSVPARLEHIIMAAVDAIDITPEKNGGVLKKVLVEGRGEHHPSKGDSVYVHYVGILENGEQFDSSRDRNEPFNFTLGNGQVIKGWDLGVATMKKGEKCDLICRADYAYGENGSPPKIPGGATLKFEVSEFLIYLHFIMYLHFK</sequence>
<evidence type="ECO:0000256" key="4">
    <source>
        <dbReference type="ARBA" id="ARBA00023235"/>
    </source>
</evidence>
<proteinExistence type="predicted"/>
<dbReference type="Proteomes" id="UP000270924">
    <property type="component" value="Unassembled WGS sequence"/>
</dbReference>
<dbReference type="Gene3D" id="3.10.50.40">
    <property type="match status" value="1"/>
</dbReference>
<dbReference type="GO" id="GO:0003755">
    <property type="term" value="F:peptidyl-prolyl cis-trans isomerase activity"/>
    <property type="evidence" value="ECO:0007669"/>
    <property type="project" value="UniProtKB-KW"/>
</dbReference>